<keyword evidence="4" id="KW-0539">Nucleus</keyword>
<feature type="compositionally biased region" description="Basic residues" evidence="5">
    <location>
        <begin position="597"/>
        <end position="609"/>
    </location>
</feature>
<feature type="region of interest" description="Disordered" evidence="5">
    <location>
        <begin position="17"/>
        <end position="74"/>
    </location>
</feature>
<feature type="compositionally biased region" description="Basic and acidic residues" evidence="5">
    <location>
        <begin position="378"/>
        <end position="397"/>
    </location>
</feature>
<reference evidence="6 7" key="1">
    <citation type="journal article" date="2016" name="Nat. Commun.">
        <title>Extremotolerant tardigrade genome and improved radiotolerance of human cultured cells by tardigrade-unique protein.</title>
        <authorList>
            <person name="Hashimoto T."/>
            <person name="Horikawa D.D."/>
            <person name="Saito Y."/>
            <person name="Kuwahara H."/>
            <person name="Kozuka-Hata H."/>
            <person name="Shin-I T."/>
            <person name="Minakuchi Y."/>
            <person name="Ohishi K."/>
            <person name="Motoyama A."/>
            <person name="Aizu T."/>
            <person name="Enomoto A."/>
            <person name="Kondo K."/>
            <person name="Tanaka S."/>
            <person name="Hara Y."/>
            <person name="Koshikawa S."/>
            <person name="Sagara H."/>
            <person name="Miura T."/>
            <person name="Yokobori S."/>
            <person name="Miyagawa K."/>
            <person name="Suzuki Y."/>
            <person name="Kubo T."/>
            <person name="Oyama M."/>
            <person name="Kohara Y."/>
            <person name="Fujiyama A."/>
            <person name="Arakawa K."/>
            <person name="Katayama T."/>
            <person name="Toyoda A."/>
            <person name="Kunieda T."/>
        </authorList>
    </citation>
    <scope>NUCLEOTIDE SEQUENCE [LARGE SCALE GENOMIC DNA]</scope>
    <source>
        <strain evidence="6 7">YOKOZUNA-1</strain>
    </source>
</reference>
<evidence type="ECO:0000256" key="2">
    <source>
        <dbReference type="ARBA" id="ARBA00007774"/>
    </source>
</evidence>
<feature type="region of interest" description="Disordered" evidence="5">
    <location>
        <begin position="563"/>
        <end position="609"/>
    </location>
</feature>
<feature type="region of interest" description="Disordered" evidence="5">
    <location>
        <begin position="378"/>
        <end position="551"/>
    </location>
</feature>
<feature type="compositionally biased region" description="Basic and acidic residues" evidence="5">
    <location>
        <begin position="506"/>
        <end position="526"/>
    </location>
</feature>
<evidence type="ECO:0000256" key="5">
    <source>
        <dbReference type="SAM" id="MobiDB-lite"/>
    </source>
</evidence>
<keyword evidence="7" id="KW-1185">Reference proteome</keyword>
<proteinExistence type="inferred from homology"/>
<dbReference type="InterPro" id="IPR006709">
    <property type="entry name" value="SSU_processome_Utp14"/>
</dbReference>
<feature type="region of interest" description="Disordered" evidence="5">
    <location>
        <begin position="291"/>
        <end position="319"/>
    </location>
</feature>
<evidence type="ECO:0000256" key="3">
    <source>
        <dbReference type="ARBA" id="ARBA00022553"/>
    </source>
</evidence>
<evidence type="ECO:0000313" key="7">
    <source>
        <dbReference type="Proteomes" id="UP000186922"/>
    </source>
</evidence>
<dbReference type="EMBL" id="BDGG01000010">
    <property type="protein sequence ID" value="GAV03999.1"/>
    <property type="molecule type" value="Genomic_DNA"/>
</dbReference>
<dbReference type="GO" id="GO:0032040">
    <property type="term" value="C:small-subunit processome"/>
    <property type="evidence" value="ECO:0007669"/>
    <property type="project" value="InterPro"/>
</dbReference>
<feature type="region of interest" description="Disordered" evidence="5">
    <location>
        <begin position="242"/>
        <end position="277"/>
    </location>
</feature>
<feature type="compositionally biased region" description="Basic residues" evidence="5">
    <location>
        <begin position="242"/>
        <end position="258"/>
    </location>
</feature>
<comment type="similarity">
    <text evidence="2">Belongs to the UTP14 family.</text>
</comment>
<comment type="caution">
    <text evidence="6">The sequence shown here is derived from an EMBL/GenBank/DDBJ whole genome shotgun (WGS) entry which is preliminary data.</text>
</comment>
<dbReference type="OrthoDB" id="277439at2759"/>
<gene>
    <name evidence="6" type="primary">RvY_14347-1</name>
    <name evidence="6" type="synonym">RvY_14347.1</name>
    <name evidence="6" type="ORF">RvY_14347</name>
</gene>
<feature type="compositionally biased region" description="Basic and acidic residues" evidence="5">
    <location>
        <begin position="259"/>
        <end position="270"/>
    </location>
</feature>
<feature type="compositionally biased region" description="Basic and acidic residues" evidence="5">
    <location>
        <begin position="48"/>
        <end position="70"/>
    </location>
</feature>
<dbReference type="PANTHER" id="PTHR14150:SF12">
    <property type="entry name" value="U3 SMALL NUCLEOLAR RNA-ASSOCIATED PROTEIN 14 HOMOLOG A"/>
    <property type="match status" value="1"/>
</dbReference>
<keyword evidence="3" id="KW-0597">Phosphoprotein</keyword>
<comment type="subcellular location">
    <subcellularLocation>
        <location evidence="1">Nucleus</location>
        <location evidence="1">Nucleolus</location>
    </subcellularLocation>
</comment>
<dbReference type="PANTHER" id="PTHR14150">
    <property type="entry name" value="U3 SMALL NUCLEOLAR RNA-ASSOCIATED PROTEIN 14"/>
    <property type="match status" value="1"/>
</dbReference>
<evidence type="ECO:0000256" key="1">
    <source>
        <dbReference type="ARBA" id="ARBA00004604"/>
    </source>
</evidence>
<feature type="compositionally biased region" description="Basic and acidic residues" evidence="5">
    <location>
        <begin position="20"/>
        <end position="35"/>
    </location>
</feature>
<feature type="compositionally biased region" description="Basic and acidic residues" evidence="5">
    <location>
        <begin position="420"/>
        <end position="435"/>
    </location>
</feature>
<feature type="compositionally biased region" description="Polar residues" evidence="5">
    <location>
        <begin position="482"/>
        <end position="491"/>
    </location>
</feature>
<dbReference type="Proteomes" id="UP000186922">
    <property type="component" value="Unassembled WGS sequence"/>
</dbReference>
<dbReference type="STRING" id="947166.A0A1D1VZF8"/>
<evidence type="ECO:0000313" key="6">
    <source>
        <dbReference type="EMBL" id="GAV03999.1"/>
    </source>
</evidence>
<feature type="compositionally biased region" description="Acidic residues" evidence="5">
    <location>
        <begin position="455"/>
        <end position="469"/>
    </location>
</feature>
<dbReference type="Pfam" id="PF04615">
    <property type="entry name" value="Utp14"/>
    <property type="match status" value="1"/>
</dbReference>
<name>A0A1D1VZF8_RAMVA</name>
<feature type="compositionally biased region" description="Basic and acidic residues" evidence="5">
    <location>
        <begin position="563"/>
        <end position="578"/>
    </location>
</feature>
<organism evidence="6 7">
    <name type="scientific">Ramazzottius varieornatus</name>
    <name type="common">Water bear</name>
    <name type="synonym">Tardigrade</name>
    <dbReference type="NCBI Taxonomy" id="947166"/>
    <lineage>
        <taxon>Eukaryota</taxon>
        <taxon>Metazoa</taxon>
        <taxon>Ecdysozoa</taxon>
        <taxon>Tardigrada</taxon>
        <taxon>Eutardigrada</taxon>
        <taxon>Parachela</taxon>
        <taxon>Hypsibioidea</taxon>
        <taxon>Ramazzottiidae</taxon>
        <taxon>Ramazzottius</taxon>
    </lineage>
</organism>
<feature type="compositionally biased region" description="Basic residues" evidence="5">
    <location>
        <begin position="294"/>
        <end position="309"/>
    </location>
</feature>
<protein>
    <submittedName>
        <fullName evidence="6">Uncharacterized protein</fullName>
    </submittedName>
</protein>
<dbReference type="GO" id="GO:0006364">
    <property type="term" value="P:rRNA processing"/>
    <property type="evidence" value="ECO:0007669"/>
    <property type="project" value="InterPro"/>
</dbReference>
<accession>A0A1D1VZF8</accession>
<dbReference type="AlphaFoldDB" id="A0A1D1VZF8"/>
<sequence length="736" mass="83977">MKMTSLLAPVKLDDEMDESYGYKDHVDDEGETRQKKSDKHGRLIRSIARLDEPKLSQKKITRSEPGKIIDDQALSTGGLRPVSVGALLRKSDSSASDAAIKRKIGAGTRSKVLAQPLRQTEARKAQRAVAYEEVSKDLKKWDPIVKSNRVAEGMSFPLDQTKLHIQTTSEYVKRYQTKTELEQQIEALVGASKSNLTKTTILTEAEKEALQAMSVQEADFRRQELAKARALLSYKEQKQKWQSKIKSKNYHRHLRRGKRKEEEKNFEELQKTNPDAALEQLERLDQKRLEERHTLKHRNMGKWARHTASRAKTDKNAREALQDQLRISRKLTEKLKSNDTDEDEEEDMDDMDEVVRAAEDTINNEAKSNPWMMARAEELDEERKGDLGDIDEAFEKLEAEEEQMDVRRRSRKESCSYMRVRAEAARKPKKTEQKQPKPLANRSRPQKKPQRHSESDDDSDWVADAEGETELVSGGEMIADTRNVTNAQTATPKGVSAPHQKNAKQSVHDTDIDPRDVIKKVDRTDARQVGIDGDGQDEDSDEEQRNLIAEAFADDNVVEEFKREKEEVAEVQKPKDIDLSLPGWGEWTGAGTSKQSLKNKRKKFTVKAPKSKARKDKFLPGVIISERHDEKIVPHQIKELPFPFTTVAQLQSTIRTPIGKTWNTEAAFDELTMPKYTTKMGAIIEPLKAKNVFKRQKRKKSEGFVEDEEISALAKSEVVQAGRNRRGKKLKSEILV</sequence>
<evidence type="ECO:0000256" key="4">
    <source>
        <dbReference type="ARBA" id="ARBA00023242"/>
    </source>
</evidence>